<evidence type="ECO:0000256" key="1">
    <source>
        <dbReference type="SAM" id="MobiDB-lite"/>
    </source>
</evidence>
<evidence type="ECO:0000313" key="3">
    <source>
        <dbReference type="Proteomes" id="UP001054837"/>
    </source>
</evidence>
<protein>
    <submittedName>
        <fullName evidence="2">Uncharacterized protein</fullName>
    </submittedName>
</protein>
<dbReference type="Proteomes" id="UP001054837">
    <property type="component" value="Unassembled WGS sequence"/>
</dbReference>
<comment type="caution">
    <text evidence="2">The sequence shown here is derived from an EMBL/GenBank/DDBJ whole genome shotgun (WGS) entry which is preliminary data.</text>
</comment>
<feature type="region of interest" description="Disordered" evidence="1">
    <location>
        <begin position="1"/>
        <end position="41"/>
    </location>
</feature>
<dbReference type="AlphaFoldDB" id="A0AAV4N3H0"/>
<sequence>MNVTSHGNKFPSFPIRKEKRLPSFSASRSTPSPGGGIAWLSEGVSDTDLSEADASIASHLTDGRCSSGQPRPSIKMSPPYIIGQLVSGRALPRAPSTPLPSFCYYSIPAFHGPPTNLVFGFCRER</sequence>
<evidence type="ECO:0000313" key="2">
    <source>
        <dbReference type="EMBL" id="GIX79262.1"/>
    </source>
</evidence>
<organism evidence="2 3">
    <name type="scientific">Caerostris darwini</name>
    <dbReference type="NCBI Taxonomy" id="1538125"/>
    <lineage>
        <taxon>Eukaryota</taxon>
        <taxon>Metazoa</taxon>
        <taxon>Ecdysozoa</taxon>
        <taxon>Arthropoda</taxon>
        <taxon>Chelicerata</taxon>
        <taxon>Arachnida</taxon>
        <taxon>Araneae</taxon>
        <taxon>Araneomorphae</taxon>
        <taxon>Entelegynae</taxon>
        <taxon>Araneoidea</taxon>
        <taxon>Araneidae</taxon>
        <taxon>Caerostris</taxon>
    </lineage>
</organism>
<accession>A0AAV4N3H0</accession>
<reference evidence="2 3" key="1">
    <citation type="submission" date="2021-06" db="EMBL/GenBank/DDBJ databases">
        <title>Caerostris darwini draft genome.</title>
        <authorList>
            <person name="Kono N."/>
            <person name="Arakawa K."/>
        </authorList>
    </citation>
    <scope>NUCLEOTIDE SEQUENCE [LARGE SCALE GENOMIC DNA]</scope>
</reference>
<dbReference type="EMBL" id="BPLQ01001174">
    <property type="protein sequence ID" value="GIX79262.1"/>
    <property type="molecule type" value="Genomic_DNA"/>
</dbReference>
<gene>
    <name evidence="2" type="ORF">CDAR_621341</name>
</gene>
<proteinExistence type="predicted"/>
<keyword evidence="3" id="KW-1185">Reference proteome</keyword>
<name>A0AAV4N3H0_9ARAC</name>